<feature type="transmembrane region" description="Helical" evidence="1">
    <location>
        <begin position="60"/>
        <end position="88"/>
    </location>
</feature>
<gene>
    <name evidence="2" type="ordered locus">Acid_1891</name>
</gene>
<sequence length="191" mass="21176">MMTLMEERTWLNLRPAFWLAPLLSTIPLIPFFSLPSSPLYLGKLMGDPTHPFLWPHLGPWLAAMAVIFDGTLLGYFATLLMAVPAYFLFKMTGRSSVIRVLILFSLAGILASQLVHVAQWFRQPGLRDFAGSWLSPLFGCLCGLISGACFAISANRRYSLLGKALIYSLPVAALLVCGSTLMWSARAWRVH</sequence>
<dbReference type="STRING" id="234267.Acid_1891"/>
<evidence type="ECO:0000313" key="2">
    <source>
        <dbReference type="EMBL" id="ABJ82881.1"/>
    </source>
</evidence>
<name>Q027D2_SOLUE</name>
<accession>Q027D2</accession>
<keyword evidence="1" id="KW-0812">Transmembrane</keyword>
<feature type="transmembrane region" description="Helical" evidence="1">
    <location>
        <begin position="16"/>
        <end position="40"/>
    </location>
</feature>
<keyword evidence="1" id="KW-1133">Transmembrane helix</keyword>
<feature type="transmembrane region" description="Helical" evidence="1">
    <location>
        <begin position="100"/>
        <end position="121"/>
    </location>
</feature>
<dbReference type="InParanoid" id="Q027D2"/>
<organism evidence="2">
    <name type="scientific">Solibacter usitatus (strain Ellin6076)</name>
    <dbReference type="NCBI Taxonomy" id="234267"/>
    <lineage>
        <taxon>Bacteria</taxon>
        <taxon>Pseudomonadati</taxon>
        <taxon>Acidobacteriota</taxon>
        <taxon>Terriglobia</taxon>
        <taxon>Bryobacterales</taxon>
        <taxon>Solibacteraceae</taxon>
        <taxon>Candidatus Solibacter</taxon>
    </lineage>
</organism>
<reference evidence="2" key="1">
    <citation type="submission" date="2006-10" db="EMBL/GenBank/DDBJ databases">
        <title>Complete sequence of Solibacter usitatus Ellin6076.</title>
        <authorList>
            <consortium name="US DOE Joint Genome Institute"/>
            <person name="Copeland A."/>
            <person name="Lucas S."/>
            <person name="Lapidus A."/>
            <person name="Barry K."/>
            <person name="Detter J.C."/>
            <person name="Glavina del Rio T."/>
            <person name="Hammon N."/>
            <person name="Israni S."/>
            <person name="Dalin E."/>
            <person name="Tice H."/>
            <person name="Pitluck S."/>
            <person name="Thompson L.S."/>
            <person name="Brettin T."/>
            <person name="Bruce D."/>
            <person name="Han C."/>
            <person name="Tapia R."/>
            <person name="Gilna P."/>
            <person name="Schmutz J."/>
            <person name="Larimer F."/>
            <person name="Land M."/>
            <person name="Hauser L."/>
            <person name="Kyrpides N."/>
            <person name="Mikhailova N."/>
            <person name="Janssen P.H."/>
            <person name="Kuske C.R."/>
            <person name="Richardson P."/>
        </authorList>
    </citation>
    <scope>NUCLEOTIDE SEQUENCE</scope>
    <source>
        <strain evidence="2">Ellin6076</strain>
    </source>
</reference>
<proteinExistence type="predicted"/>
<protein>
    <submittedName>
        <fullName evidence="2">Uncharacterized protein</fullName>
    </submittedName>
</protein>
<dbReference type="AlphaFoldDB" id="Q027D2"/>
<dbReference type="HOGENOM" id="CLU_1420611_0_0_0"/>
<evidence type="ECO:0000256" key="1">
    <source>
        <dbReference type="SAM" id="Phobius"/>
    </source>
</evidence>
<dbReference type="KEGG" id="sus:Acid_1891"/>
<dbReference type="EMBL" id="CP000473">
    <property type="protein sequence ID" value="ABJ82881.1"/>
    <property type="molecule type" value="Genomic_DNA"/>
</dbReference>
<keyword evidence="1" id="KW-0472">Membrane</keyword>
<feature type="transmembrane region" description="Helical" evidence="1">
    <location>
        <begin position="164"/>
        <end position="185"/>
    </location>
</feature>
<feature type="transmembrane region" description="Helical" evidence="1">
    <location>
        <begin position="133"/>
        <end position="152"/>
    </location>
</feature>